<evidence type="ECO:0000313" key="2">
    <source>
        <dbReference type="Proteomes" id="UP000515465"/>
    </source>
</evidence>
<organism evidence="1 2">
    <name type="scientific">Mesorhizobium huakuii</name>
    <dbReference type="NCBI Taxonomy" id="28104"/>
    <lineage>
        <taxon>Bacteria</taxon>
        <taxon>Pseudomonadati</taxon>
        <taxon>Pseudomonadota</taxon>
        <taxon>Alphaproteobacteria</taxon>
        <taxon>Hyphomicrobiales</taxon>
        <taxon>Phyllobacteriaceae</taxon>
        <taxon>Mesorhizobium</taxon>
    </lineage>
</organism>
<dbReference type="RefSeq" id="WP_183459235.1">
    <property type="nucleotide sequence ID" value="NZ_CP050296.1"/>
</dbReference>
<reference evidence="1" key="1">
    <citation type="journal article" date="2020" name="Mol. Plant Microbe Interact.">
        <title>Complete genome sequences of four natural Pseudomonas isolates that catabolize a wide range of aromatic compounds relevant to lignin valorization.</title>
        <authorList>
            <person name="Hatmaker E.A."/>
            <person name="Presle G."/>
            <person name="Cannon O."/>
            <person name="Guss A.M."/>
            <person name="Elkins J.G."/>
        </authorList>
    </citation>
    <scope>NUCLEOTIDE SEQUENCE</scope>
    <source>
        <strain evidence="1">583</strain>
    </source>
</reference>
<name>A0A7G6T0T9_9HYPH</name>
<accession>A0A7G6T0T9</accession>
<dbReference type="Proteomes" id="UP000515465">
    <property type="component" value="Chromosome"/>
</dbReference>
<protein>
    <submittedName>
        <fullName evidence="1">Uncharacterized protein</fullName>
    </submittedName>
</protein>
<sequence>MAIWRTADEGYDRLWPCVVTLEDAWKWSEEVGDPAHCARTSVMFCEMLRLNAVDPRVPIKLTMLIQDFIGDLVSMRPYQATDSEIVADIVMRDRNSGSVTEVEVREDV</sequence>
<evidence type="ECO:0000313" key="1">
    <source>
        <dbReference type="EMBL" id="QND60371.1"/>
    </source>
</evidence>
<dbReference type="EMBL" id="CP050296">
    <property type="protein sequence ID" value="QND60371.1"/>
    <property type="molecule type" value="Genomic_DNA"/>
</dbReference>
<gene>
    <name evidence="1" type="ORF">HB778_30365</name>
</gene>
<proteinExistence type="predicted"/>
<dbReference type="AlphaFoldDB" id="A0A7G6T0T9"/>